<protein>
    <submittedName>
        <fullName evidence="1">DUF488 domain-containing protein</fullName>
    </submittedName>
</protein>
<comment type="caution">
    <text evidence="1">The sequence shown here is derived from an EMBL/GenBank/DDBJ whole genome shotgun (WGS) entry which is preliminary data.</text>
</comment>
<dbReference type="InterPro" id="IPR007438">
    <property type="entry name" value="DUF488"/>
</dbReference>
<organism evidence="1 2">
    <name type="scientific">Chryseobacterium lacus</name>
    <dbReference type="NCBI Taxonomy" id="2058346"/>
    <lineage>
        <taxon>Bacteria</taxon>
        <taxon>Pseudomonadati</taxon>
        <taxon>Bacteroidota</taxon>
        <taxon>Flavobacteriia</taxon>
        <taxon>Flavobacteriales</taxon>
        <taxon>Weeksellaceae</taxon>
        <taxon>Chryseobacterium group</taxon>
        <taxon>Chryseobacterium</taxon>
    </lineage>
</organism>
<dbReference type="RefSeq" id="WP_114304487.1">
    <property type="nucleotide sequence ID" value="NZ_QPIE01000008.1"/>
</dbReference>
<evidence type="ECO:0000313" key="2">
    <source>
        <dbReference type="Proteomes" id="UP000252172"/>
    </source>
</evidence>
<dbReference type="Proteomes" id="UP000252172">
    <property type="component" value="Unassembled WGS sequence"/>
</dbReference>
<accession>A0A368MW09</accession>
<dbReference type="PANTHER" id="PTHR39337">
    <property type="entry name" value="BLR5642 PROTEIN"/>
    <property type="match status" value="1"/>
</dbReference>
<dbReference type="Pfam" id="PF04343">
    <property type="entry name" value="DUF488"/>
    <property type="match status" value="1"/>
</dbReference>
<evidence type="ECO:0000313" key="1">
    <source>
        <dbReference type="EMBL" id="RCU42130.1"/>
    </source>
</evidence>
<dbReference type="PANTHER" id="PTHR39337:SF1">
    <property type="entry name" value="BLR5642 PROTEIN"/>
    <property type="match status" value="1"/>
</dbReference>
<dbReference type="EMBL" id="QPIE01000008">
    <property type="protein sequence ID" value="RCU42130.1"/>
    <property type="molecule type" value="Genomic_DNA"/>
</dbReference>
<dbReference type="PIRSF" id="PIRSF024492">
    <property type="entry name" value="UCP024492"/>
    <property type="match status" value="1"/>
</dbReference>
<sequence>MKTIFTIGHSNHPFEEFLEMLKAFEIEALVDIRRYPGSRKYPHFNKDHLEKSLPEKEIQYFHYEDLGGRRKVKPDSHNTAWRLDSFRGYADYMETESFKKAIEKLEILAKEKRIAYMCSEAVWWSCHRSLVSDYLKNEGWNVQHIMSKTKSNEHPYTKPARIINDKLVYTEETLF</sequence>
<keyword evidence="2" id="KW-1185">Reference proteome</keyword>
<name>A0A368MW09_9FLAO</name>
<dbReference type="OrthoDB" id="9789109at2"/>
<dbReference type="InterPro" id="IPR014519">
    <property type="entry name" value="UCP024492"/>
</dbReference>
<gene>
    <name evidence="1" type="ORF">DQ356_10650</name>
</gene>
<reference evidence="1 2" key="1">
    <citation type="submission" date="2018-07" db="EMBL/GenBank/DDBJ databases">
        <title>Chryseobacterium lacus sp. nov., isolated from lake water.</title>
        <authorList>
            <person name="Li C.-M."/>
        </authorList>
    </citation>
    <scope>NUCLEOTIDE SEQUENCE [LARGE SCALE GENOMIC DNA]</scope>
    <source>
        <strain evidence="1 2">YLOS41</strain>
    </source>
</reference>
<dbReference type="AlphaFoldDB" id="A0A368MW09"/>
<proteinExistence type="predicted"/>